<gene>
    <name evidence="1" type="ORF">SAMN05444388_102264</name>
</gene>
<dbReference type="AlphaFoldDB" id="A0A1M6XDB3"/>
<proteinExistence type="predicted"/>
<dbReference type="EMBL" id="FQWH01000002">
    <property type="protein sequence ID" value="SHG32137.1"/>
    <property type="molecule type" value="Genomic_DNA"/>
</dbReference>
<accession>A0A1M6XDB3</accession>
<dbReference type="Proteomes" id="UP000184112">
    <property type="component" value="Unassembled WGS sequence"/>
</dbReference>
<sequence length="32" mass="3686">MTLSVSKKFERLAGDYPAESSGCYMCFYEIKM</sequence>
<organism evidence="1 2">
    <name type="scientific">Flavobacterium johnsoniae</name>
    <name type="common">Cytophaga johnsonae</name>
    <dbReference type="NCBI Taxonomy" id="986"/>
    <lineage>
        <taxon>Bacteria</taxon>
        <taxon>Pseudomonadati</taxon>
        <taxon>Bacteroidota</taxon>
        <taxon>Flavobacteriia</taxon>
        <taxon>Flavobacteriales</taxon>
        <taxon>Flavobacteriaceae</taxon>
        <taxon>Flavobacterium</taxon>
    </lineage>
</organism>
<protein>
    <submittedName>
        <fullName evidence="1">Uncharacterized protein</fullName>
    </submittedName>
</protein>
<reference evidence="1 2" key="1">
    <citation type="submission" date="2016-11" db="EMBL/GenBank/DDBJ databases">
        <authorList>
            <person name="Jaros S."/>
            <person name="Januszkiewicz K."/>
            <person name="Wedrychowicz H."/>
        </authorList>
    </citation>
    <scope>NUCLEOTIDE SEQUENCE [LARGE SCALE GENOMIC DNA]</scope>
    <source>
        <strain evidence="1 2">DSM 6792</strain>
    </source>
</reference>
<evidence type="ECO:0000313" key="1">
    <source>
        <dbReference type="EMBL" id="SHG32137.1"/>
    </source>
</evidence>
<evidence type="ECO:0000313" key="2">
    <source>
        <dbReference type="Proteomes" id="UP000184112"/>
    </source>
</evidence>
<name>A0A1M6XDB3_FLAJO</name>